<dbReference type="Proteomes" id="UP000289340">
    <property type="component" value="Chromosome 11"/>
</dbReference>
<keyword evidence="7 13" id="KW-0418">Kinase</keyword>
<evidence type="ECO:0000256" key="3">
    <source>
        <dbReference type="ARBA" id="ARBA00022527"/>
    </source>
</evidence>
<dbReference type="CDD" id="cd00028">
    <property type="entry name" value="B_lectin"/>
    <property type="match status" value="1"/>
</dbReference>
<feature type="region of interest" description="Disordered" evidence="14">
    <location>
        <begin position="834"/>
        <end position="863"/>
    </location>
</feature>
<dbReference type="InterPro" id="IPR011009">
    <property type="entry name" value="Kinase-like_dom_sf"/>
</dbReference>
<sequence>MNHGIDINLVNCTVAWFKKTSSHYIHSSADTVTVLSTNIMGFLNALLIVFPIIFLGLTSATDTLTSSQSIRDSETVVTSNDSVFKLGFFSPQNSTHRYVGIWYLSDSNVIWIANRNKPLLDSSGVLKISKDGNLVLVDGKNHVIWSSNVSNTATITSTAQLSRSGNLVLKDDSTGQTLWESFKHPCDSAVPTMRISANRITGEKIRFVSRKSASDPSTGYFSASLERLDAPEVFLWINGTRPYWRTGPWNGRIFIGTPLMSTGYLYGWNVGYEGNETVYLTYSFADPSSFGILTLIPQGKLKLVRYYNRKHTLTLDLGISDCDVYGTCGAFGSCNGQNSPICSCLSGYEPRNQEEWSRQNWTSGCVRKVPLKCERFKNGSEDEQEDQFLKLETMKVPDFAERLDVEEGQCGTQCLQNCSCLAYAYDAGIGCLYWTRDLIDLQKFQTAGVDLYIRLARSEFQSSNAQEHTNKTRGKRLIIGITVATAGTIIFAICAYLAIRRFNSWKGTAKDSENQSQRVTEVQKPAKLDELPLFDFEVVANATDNFHLANTLGKGGFGPVYKGLLPDGQEIAVKRLAKASGQGLEEFMNEVGVISKLQHRNLVKLLGCCVEGDEKMLIYEFMPNKSLDAFIFDPLRQKLLDWTKRFNIIEGVARGLLYLHRDSRLKIIHRDLKASNILLDAEMNPKISDFGLARIYKGEDEVNTKRVVGTYGYMSPEYAMEGLFSEKSDIYSFGVLLLEIISGKRNTSFRNDDQSLSLIGYAWNLWNEDNISFLVDPEISASGSENHIFRCIHIAFLCVQEVAKTRPTMTTVLSMLNSEISHLPPPRQVGFVQKQSSSSLESSSQENQFNSNNHVTLTEMQGR</sequence>
<evidence type="ECO:0000256" key="14">
    <source>
        <dbReference type="SAM" id="MobiDB-lite"/>
    </source>
</evidence>
<feature type="transmembrane region" description="Helical" evidence="15">
    <location>
        <begin position="477"/>
        <end position="499"/>
    </location>
</feature>
<dbReference type="PROSITE" id="PS00108">
    <property type="entry name" value="PROTEIN_KINASE_ST"/>
    <property type="match status" value="1"/>
</dbReference>
<accession>A0A445I9M8</accession>
<dbReference type="GO" id="GO:0004674">
    <property type="term" value="F:protein serine/threonine kinase activity"/>
    <property type="evidence" value="ECO:0007669"/>
    <property type="project" value="UniProtKB-KW"/>
</dbReference>
<dbReference type="InterPro" id="IPR024171">
    <property type="entry name" value="SRK-like_kinase"/>
</dbReference>
<comment type="caution">
    <text evidence="19">The sequence shown here is derived from an EMBL/GenBank/DDBJ whole genome shotgun (WGS) entry which is preliminary data.</text>
</comment>
<evidence type="ECO:0000259" key="17">
    <source>
        <dbReference type="PROSITE" id="PS50927"/>
    </source>
</evidence>
<dbReference type="EC" id="2.7.11.1" evidence="13"/>
<organism evidence="19 20">
    <name type="scientific">Glycine soja</name>
    <name type="common">Wild soybean</name>
    <dbReference type="NCBI Taxonomy" id="3848"/>
    <lineage>
        <taxon>Eukaryota</taxon>
        <taxon>Viridiplantae</taxon>
        <taxon>Streptophyta</taxon>
        <taxon>Embryophyta</taxon>
        <taxon>Tracheophyta</taxon>
        <taxon>Spermatophyta</taxon>
        <taxon>Magnoliopsida</taxon>
        <taxon>eudicotyledons</taxon>
        <taxon>Gunneridae</taxon>
        <taxon>Pentapetalae</taxon>
        <taxon>rosids</taxon>
        <taxon>fabids</taxon>
        <taxon>Fabales</taxon>
        <taxon>Fabaceae</taxon>
        <taxon>Papilionoideae</taxon>
        <taxon>50 kb inversion clade</taxon>
        <taxon>NPAAA clade</taxon>
        <taxon>indigoferoid/millettioid clade</taxon>
        <taxon>Phaseoleae</taxon>
        <taxon>Glycine</taxon>
        <taxon>Glycine subgen. Soja</taxon>
    </lineage>
</organism>
<keyword evidence="15" id="KW-0812">Transmembrane</keyword>
<evidence type="ECO:0000259" key="18">
    <source>
        <dbReference type="PROSITE" id="PS50948"/>
    </source>
</evidence>
<evidence type="ECO:0000256" key="9">
    <source>
        <dbReference type="ARBA" id="ARBA00023157"/>
    </source>
</evidence>
<dbReference type="GO" id="GO:0030246">
    <property type="term" value="F:carbohydrate binding"/>
    <property type="evidence" value="ECO:0007669"/>
    <property type="project" value="UniProtKB-KW"/>
</dbReference>
<dbReference type="Gene3D" id="2.90.10.10">
    <property type="entry name" value="Bulb-type lectin domain"/>
    <property type="match status" value="1"/>
</dbReference>
<dbReference type="CDD" id="cd14066">
    <property type="entry name" value="STKc_IRAK"/>
    <property type="match status" value="1"/>
</dbReference>
<dbReference type="InterPro" id="IPR036426">
    <property type="entry name" value="Bulb-type_lectin_dom_sf"/>
</dbReference>
<dbReference type="SMART" id="SM00108">
    <property type="entry name" value="B_lectin"/>
    <property type="match status" value="1"/>
</dbReference>
<keyword evidence="3 13" id="KW-0723">Serine/threonine-protein kinase</keyword>
<keyword evidence="19" id="KW-0675">Receptor</keyword>
<comment type="catalytic activity">
    <reaction evidence="11 13">
        <text>L-threonyl-[protein] + ATP = O-phospho-L-threonyl-[protein] + ADP + H(+)</text>
        <dbReference type="Rhea" id="RHEA:46608"/>
        <dbReference type="Rhea" id="RHEA-COMP:11060"/>
        <dbReference type="Rhea" id="RHEA-COMP:11605"/>
        <dbReference type="ChEBI" id="CHEBI:15378"/>
        <dbReference type="ChEBI" id="CHEBI:30013"/>
        <dbReference type="ChEBI" id="CHEBI:30616"/>
        <dbReference type="ChEBI" id="CHEBI:61977"/>
        <dbReference type="ChEBI" id="CHEBI:456216"/>
        <dbReference type="EC" id="2.7.11.1"/>
    </reaction>
</comment>
<dbReference type="Pfam" id="PF01453">
    <property type="entry name" value="B_lectin"/>
    <property type="match status" value="1"/>
</dbReference>
<gene>
    <name evidence="19" type="ORF">D0Y65_031713</name>
</gene>
<dbReference type="Gene3D" id="3.30.200.20">
    <property type="entry name" value="Phosphorylase Kinase, domain 1"/>
    <property type="match status" value="1"/>
</dbReference>
<evidence type="ECO:0000256" key="8">
    <source>
        <dbReference type="ARBA" id="ARBA00022840"/>
    </source>
</evidence>
<name>A0A445I9M8_GLYSO</name>
<evidence type="ECO:0000256" key="15">
    <source>
        <dbReference type="SAM" id="Phobius"/>
    </source>
</evidence>
<evidence type="ECO:0000256" key="1">
    <source>
        <dbReference type="ARBA" id="ARBA00004251"/>
    </source>
</evidence>
<keyword evidence="2" id="KW-1003">Cell membrane</keyword>
<comment type="catalytic activity">
    <reaction evidence="12 13">
        <text>L-seryl-[protein] + ATP = O-phospho-L-seryl-[protein] + ADP + H(+)</text>
        <dbReference type="Rhea" id="RHEA:17989"/>
        <dbReference type="Rhea" id="RHEA-COMP:9863"/>
        <dbReference type="Rhea" id="RHEA-COMP:11604"/>
        <dbReference type="ChEBI" id="CHEBI:15378"/>
        <dbReference type="ChEBI" id="CHEBI:29999"/>
        <dbReference type="ChEBI" id="CHEBI:30616"/>
        <dbReference type="ChEBI" id="CHEBI:83421"/>
        <dbReference type="ChEBI" id="CHEBI:456216"/>
        <dbReference type="EC" id="2.7.11.1"/>
    </reaction>
</comment>
<keyword evidence="8 13" id="KW-0067">ATP-binding</keyword>
<evidence type="ECO:0000256" key="5">
    <source>
        <dbReference type="ARBA" id="ARBA00022729"/>
    </source>
</evidence>
<keyword evidence="6 13" id="KW-0547">Nucleotide-binding</keyword>
<dbReference type="AlphaFoldDB" id="A0A445I9M8"/>
<dbReference type="SMART" id="SM00220">
    <property type="entry name" value="S_TKc"/>
    <property type="match status" value="1"/>
</dbReference>
<dbReference type="PANTHER" id="PTHR27002">
    <property type="entry name" value="RECEPTOR-LIKE SERINE/THREONINE-PROTEIN KINASE SD1-8"/>
    <property type="match status" value="1"/>
</dbReference>
<dbReference type="InterPro" id="IPR000719">
    <property type="entry name" value="Prot_kinase_dom"/>
</dbReference>
<evidence type="ECO:0000256" key="10">
    <source>
        <dbReference type="ARBA" id="ARBA00023180"/>
    </source>
</evidence>
<feature type="domain" description="Protein kinase" evidence="16">
    <location>
        <begin position="546"/>
        <end position="820"/>
    </location>
</feature>
<dbReference type="PIRSF" id="PIRSF000641">
    <property type="entry name" value="SRK"/>
    <property type="match status" value="1"/>
</dbReference>
<keyword evidence="5" id="KW-0732">Signal</keyword>
<keyword evidence="15" id="KW-0472">Membrane</keyword>
<dbReference type="PROSITE" id="PS50948">
    <property type="entry name" value="PAN"/>
    <property type="match status" value="1"/>
</dbReference>
<evidence type="ECO:0000256" key="11">
    <source>
        <dbReference type="ARBA" id="ARBA00047899"/>
    </source>
</evidence>
<keyword evidence="9" id="KW-1015">Disulfide bond</keyword>
<feature type="domain" description="Apple" evidence="18">
    <location>
        <begin position="373"/>
        <end position="456"/>
    </location>
</feature>
<keyword evidence="19" id="KW-0430">Lectin</keyword>
<evidence type="ECO:0000256" key="12">
    <source>
        <dbReference type="ARBA" id="ARBA00048679"/>
    </source>
</evidence>
<proteinExistence type="inferred from homology"/>
<dbReference type="SMR" id="A0A445I9M8"/>
<dbReference type="GO" id="GO:0005524">
    <property type="term" value="F:ATP binding"/>
    <property type="evidence" value="ECO:0007669"/>
    <property type="project" value="UniProtKB-KW"/>
</dbReference>
<dbReference type="InterPro" id="IPR000858">
    <property type="entry name" value="S_locus_glycoprot_dom"/>
</dbReference>
<dbReference type="FunFam" id="2.90.10.10:FF:000001">
    <property type="entry name" value="G-type lectin S-receptor-like serine/threonine-protein kinase"/>
    <property type="match status" value="1"/>
</dbReference>
<dbReference type="InterPro" id="IPR001245">
    <property type="entry name" value="Ser-Thr/Tyr_kinase_cat_dom"/>
</dbReference>
<dbReference type="EMBL" id="QZWG01000011">
    <property type="protein sequence ID" value="RZB82736.1"/>
    <property type="molecule type" value="Genomic_DNA"/>
</dbReference>
<dbReference type="GO" id="GO:0005886">
    <property type="term" value="C:plasma membrane"/>
    <property type="evidence" value="ECO:0007669"/>
    <property type="project" value="UniProtKB-SubCell"/>
</dbReference>
<evidence type="ECO:0000256" key="7">
    <source>
        <dbReference type="ARBA" id="ARBA00022777"/>
    </source>
</evidence>
<dbReference type="Pfam" id="PF00954">
    <property type="entry name" value="S_locus_glycop"/>
    <property type="match status" value="1"/>
</dbReference>
<dbReference type="Pfam" id="PF08276">
    <property type="entry name" value="PAN_2"/>
    <property type="match status" value="1"/>
</dbReference>
<dbReference type="Gene3D" id="1.10.510.10">
    <property type="entry name" value="Transferase(Phosphotransferase) domain 1"/>
    <property type="match status" value="1"/>
</dbReference>
<evidence type="ECO:0000256" key="6">
    <source>
        <dbReference type="ARBA" id="ARBA00022741"/>
    </source>
</evidence>
<keyword evidence="15" id="KW-1133">Transmembrane helix</keyword>
<protein>
    <recommendedName>
        <fullName evidence="13">Receptor-like serine/threonine-protein kinase</fullName>
        <ecNumber evidence="13">2.7.11.1</ecNumber>
    </recommendedName>
</protein>
<feature type="compositionally biased region" description="Polar residues" evidence="14">
    <location>
        <begin position="854"/>
        <end position="863"/>
    </location>
</feature>
<dbReference type="PANTHER" id="PTHR27002:SF1082">
    <property type="entry name" value="OS06G0693000 PROTEIN"/>
    <property type="match status" value="1"/>
</dbReference>
<dbReference type="GO" id="GO:0106310">
    <property type="term" value="F:protein serine kinase activity"/>
    <property type="evidence" value="ECO:0007669"/>
    <property type="project" value="RHEA"/>
</dbReference>
<evidence type="ECO:0000256" key="4">
    <source>
        <dbReference type="ARBA" id="ARBA00022679"/>
    </source>
</evidence>
<dbReference type="Gramene" id="XM_028335567.1">
    <property type="protein sequence ID" value="XP_028191368.1"/>
    <property type="gene ID" value="LOC114377160"/>
</dbReference>
<dbReference type="GO" id="GO:0048544">
    <property type="term" value="P:recognition of pollen"/>
    <property type="evidence" value="ECO:0007669"/>
    <property type="project" value="InterPro"/>
</dbReference>
<comment type="subcellular location">
    <subcellularLocation>
        <location evidence="1">Cell membrane</location>
        <topology evidence="1">Single-pass type I membrane protein</topology>
    </subcellularLocation>
</comment>
<dbReference type="InterPro" id="IPR008271">
    <property type="entry name" value="Ser/Thr_kinase_AS"/>
</dbReference>
<dbReference type="Pfam" id="PF07714">
    <property type="entry name" value="PK_Tyr_Ser-Thr"/>
    <property type="match status" value="1"/>
</dbReference>
<dbReference type="PROSITE" id="PS50927">
    <property type="entry name" value="BULB_LECTIN"/>
    <property type="match status" value="1"/>
</dbReference>
<feature type="domain" description="Bulb-type lectin" evidence="17">
    <location>
        <begin position="61"/>
        <end position="182"/>
    </location>
</feature>
<reference evidence="19 20" key="1">
    <citation type="submission" date="2018-09" db="EMBL/GenBank/DDBJ databases">
        <title>A high-quality reference genome of wild soybean provides a powerful tool to mine soybean genomes.</title>
        <authorList>
            <person name="Xie M."/>
            <person name="Chung C.Y.L."/>
            <person name="Li M.-W."/>
            <person name="Wong F.-L."/>
            <person name="Chan T.-F."/>
            <person name="Lam H.-M."/>
        </authorList>
    </citation>
    <scope>NUCLEOTIDE SEQUENCE [LARGE SCALE GENOMIC DNA]</scope>
    <source>
        <strain evidence="20">cv. W05</strain>
        <tissue evidence="19">Hypocotyl of etiolated seedlings</tissue>
    </source>
</reference>
<evidence type="ECO:0000259" key="16">
    <source>
        <dbReference type="PROSITE" id="PS50011"/>
    </source>
</evidence>
<comment type="similarity">
    <text evidence="13">Belongs to the protein kinase superfamily. Ser/Thr protein kinase family.</text>
</comment>
<dbReference type="InterPro" id="IPR001480">
    <property type="entry name" value="Bulb-type_lectin_dom"/>
</dbReference>
<dbReference type="SUPFAM" id="SSF56112">
    <property type="entry name" value="Protein kinase-like (PK-like)"/>
    <property type="match status" value="1"/>
</dbReference>
<dbReference type="CDD" id="cd01098">
    <property type="entry name" value="PAN_AP_plant"/>
    <property type="match status" value="1"/>
</dbReference>
<keyword evidence="10" id="KW-0325">Glycoprotein</keyword>
<evidence type="ECO:0000256" key="2">
    <source>
        <dbReference type="ARBA" id="ARBA00022475"/>
    </source>
</evidence>
<evidence type="ECO:0000313" key="19">
    <source>
        <dbReference type="EMBL" id="RZB82736.1"/>
    </source>
</evidence>
<keyword evidence="20" id="KW-1185">Reference proteome</keyword>
<evidence type="ECO:0000256" key="13">
    <source>
        <dbReference type="PIRNR" id="PIRNR000641"/>
    </source>
</evidence>
<dbReference type="SMART" id="SM00473">
    <property type="entry name" value="PAN_AP"/>
    <property type="match status" value="1"/>
</dbReference>
<feature type="compositionally biased region" description="Low complexity" evidence="14">
    <location>
        <begin position="834"/>
        <end position="853"/>
    </location>
</feature>
<feature type="transmembrane region" description="Helical" evidence="15">
    <location>
        <begin position="39"/>
        <end position="61"/>
    </location>
</feature>
<dbReference type="PROSITE" id="PS50011">
    <property type="entry name" value="PROTEIN_KINASE_DOM"/>
    <property type="match status" value="1"/>
</dbReference>
<evidence type="ECO:0000313" key="20">
    <source>
        <dbReference type="Proteomes" id="UP000289340"/>
    </source>
</evidence>
<dbReference type="FunFam" id="3.30.200.20:FF:000195">
    <property type="entry name" value="G-type lectin S-receptor-like serine/threonine-protein kinase"/>
    <property type="match status" value="1"/>
</dbReference>
<dbReference type="SUPFAM" id="SSF51110">
    <property type="entry name" value="alpha-D-mannose-specific plant lectins"/>
    <property type="match status" value="1"/>
</dbReference>
<keyword evidence="4 13" id="KW-0808">Transferase</keyword>
<dbReference type="FunFam" id="1.10.510.10:FF:000060">
    <property type="entry name" value="G-type lectin S-receptor-like serine/threonine-protein kinase"/>
    <property type="match status" value="1"/>
</dbReference>
<dbReference type="InterPro" id="IPR003609">
    <property type="entry name" value="Pan_app"/>
</dbReference>